<name>A0A8B6CTF0_MYTGA</name>
<accession>A0A8B6CTF0</accession>
<keyword evidence="3" id="KW-1185">Reference proteome</keyword>
<sequence length="105" mass="11427">METMEPEEGGFSTLDRNARQSQRNIATIRNGFPRTGTLPRQPPRPSPASVTYSESDIGATPQKGPLPDDDDDGSSDTTQKPSDLEDSSGVRNITQLTIIQRLISL</sequence>
<dbReference type="EMBL" id="UYJE01002373">
    <property type="protein sequence ID" value="VDI10218.1"/>
    <property type="molecule type" value="Genomic_DNA"/>
</dbReference>
<feature type="region of interest" description="Disordered" evidence="1">
    <location>
        <begin position="1"/>
        <end position="91"/>
    </location>
</feature>
<dbReference type="AlphaFoldDB" id="A0A8B6CTF0"/>
<protein>
    <submittedName>
        <fullName evidence="2">Uncharacterized protein</fullName>
    </submittedName>
</protein>
<evidence type="ECO:0000313" key="2">
    <source>
        <dbReference type="EMBL" id="VDI10218.1"/>
    </source>
</evidence>
<comment type="caution">
    <text evidence="2">The sequence shown here is derived from an EMBL/GenBank/DDBJ whole genome shotgun (WGS) entry which is preliminary data.</text>
</comment>
<dbReference type="OrthoDB" id="6282798at2759"/>
<evidence type="ECO:0000313" key="3">
    <source>
        <dbReference type="Proteomes" id="UP000596742"/>
    </source>
</evidence>
<reference evidence="2" key="1">
    <citation type="submission" date="2018-11" db="EMBL/GenBank/DDBJ databases">
        <authorList>
            <person name="Alioto T."/>
            <person name="Alioto T."/>
        </authorList>
    </citation>
    <scope>NUCLEOTIDE SEQUENCE</scope>
</reference>
<evidence type="ECO:0000256" key="1">
    <source>
        <dbReference type="SAM" id="MobiDB-lite"/>
    </source>
</evidence>
<organism evidence="2 3">
    <name type="scientific">Mytilus galloprovincialis</name>
    <name type="common">Mediterranean mussel</name>
    <dbReference type="NCBI Taxonomy" id="29158"/>
    <lineage>
        <taxon>Eukaryota</taxon>
        <taxon>Metazoa</taxon>
        <taxon>Spiralia</taxon>
        <taxon>Lophotrochozoa</taxon>
        <taxon>Mollusca</taxon>
        <taxon>Bivalvia</taxon>
        <taxon>Autobranchia</taxon>
        <taxon>Pteriomorphia</taxon>
        <taxon>Mytilida</taxon>
        <taxon>Mytiloidea</taxon>
        <taxon>Mytilidae</taxon>
        <taxon>Mytilinae</taxon>
        <taxon>Mytilus</taxon>
    </lineage>
</organism>
<gene>
    <name evidence="2" type="ORF">MGAL_10B026416</name>
</gene>
<dbReference type="Proteomes" id="UP000596742">
    <property type="component" value="Unassembled WGS sequence"/>
</dbReference>
<proteinExistence type="predicted"/>